<dbReference type="SUPFAM" id="SSF46689">
    <property type="entry name" value="Homeodomain-like"/>
    <property type="match status" value="1"/>
</dbReference>
<organism evidence="6 7">
    <name type="scientific">Nocardioides szechwanensis</name>
    <dbReference type="NCBI Taxonomy" id="1005944"/>
    <lineage>
        <taxon>Bacteria</taxon>
        <taxon>Bacillati</taxon>
        <taxon>Actinomycetota</taxon>
        <taxon>Actinomycetes</taxon>
        <taxon>Propionibacteriales</taxon>
        <taxon>Nocardioidaceae</taxon>
        <taxon>Nocardioides</taxon>
    </lineage>
</organism>
<dbReference type="PANTHER" id="PTHR30055:SF234">
    <property type="entry name" value="HTH-TYPE TRANSCRIPTIONAL REGULATOR BETI"/>
    <property type="match status" value="1"/>
</dbReference>
<keyword evidence="2 4" id="KW-0238">DNA-binding</keyword>
<evidence type="ECO:0000313" key="7">
    <source>
        <dbReference type="Proteomes" id="UP000199004"/>
    </source>
</evidence>
<gene>
    <name evidence="6" type="ORF">SAMN05192576_2363</name>
</gene>
<dbReference type="AlphaFoldDB" id="A0A1H0C9X8"/>
<dbReference type="Gene3D" id="1.10.357.10">
    <property type="entry name" value="Tetracycline Repressor, domain 2"/>
    <property type="match status" value="1"/>
</dbReference>
<dbReference type="GO" id="GO:0000976">
    <property type="term" value="F:transcription cis-regulatory region binding"/>
    <property type="evidence" value="ECO:0007669"/>
    <property type="project" value="TreeGrafter"/>
</dbReference>
<dbReference type="STRING" id="1005944.SAMN05192576_2363"/>
<dbReference type="Pfam" id="PF00440">
    <property type="entry name" value="TetR_N"/>
    <property type="match status" value="1"/>
</dbReference>
<dbReference type="InterPro" id="IPR050109">
    <property type="entry name" value="HTH-type_TetR-like_transc_reg"/>
</dbReference>
<protein>
    <submittedName>
        <fullName evidence="6">Transcriptional regulator, TetR family</fullName>
    </submittedName>
</protein>
<keyword evidence="7" id="KW-1185">Reference proteome</keyword>
<evidence type="ECO:0000256" key="3">
    <source>
        <dbReference type="ARBA" id="ARBA00023163"/>
    </source>
</evidence>
<keyword evidence="1" id="KW-0805">Transcription regulation</keyword>
<dbReference type="Proteomes" id="UP000199004">
    <property type="component" value="Unassembled WGS sequence"/>
</dbReference>
<proteinExistence type="predicted"/>
<dbReference type="GO" id="GO:0003700">
    <property type="term" value="F:DNA-binding transcription factor activity"/>
    <property type="evidence" value="ECO:0007669"/>
    <property type="project" value="TreeGrafter"/>
</dbReference>
<evidence type="ECO:0000256" key="1">
    <source>
        <dbReference type="ARBA" id="ARBA00023015"/>
    </source>
</evidence>
<dbReference type="InterPro" id="IPR001647">
    <property type="entry name" value="HTH_TetR"/>
</dbReference>
<feature type="domain" description="HTH tetR-type" evidence="5">
    <location>
        <begin position="6"/>
        <end position="66"/>
    </location>
</feature>
<evidence type="ECO:0000259" key="5">
    <source>
        <dbReference type="PROSITE" id="PS50977"/>
    </source>
</evidence>
<dbReference type="PROSITE" id="PS50977">
    <property type="entry name" value="HTH_TETR_2"/>
    <property type="match status" value="1"/>
</dbReference>
<dbReference type="InterPro" id="IPR009057">
    <property type="entry name" value="Homeodomain-like_sf"/>
</dbReference>
<feature type="DNA-binding region" description="H-T-H motif" evidence="4">
    <location>
        <begin position="29"/>
        <end position="48"/>
    </location>
</feature>
<reference evidence="6 7" key="1">
    <citation type="submission" date="2016-10" db="EMBL/GenBank/DDBJ databases">
        <authorList>
            <person name="de Groot N.N."/>
        </authorList>
    </citation>
    <scope>NUCLEOTIDE SEQUENCE [LARGE SCALE GENOMIC DNA]</scope>
    <source>
        <strain evidence="6 7">CGMCC 1.11147</strain>
    </source>
</reference>
<sequence length="204" mass="21854">MGRPREHDLETVLDHARRLWVEGGPSGVTIRGLASESGVSNGAIYHAFGSRDGLLARVWSREAERFLELQRAAVTSVVDAGGPVEDAVVAAALAPTTYAEHDEPGARLLLTTTGDELADRDLVASERAELRRLRRELTGLITDLSARQWGRTDRAALASMRYCVVDLPGALLLAPARLADPVARHALELAVRGILSEPPPAAGN</sequence>
<evidence type="ECO:0000256" key="4">
    <source>
        <dbReference type="PROSITE-ProRule" id="PRU00335"/>
    </source>
</evidence>
<dbReference type="PANTHER" id="PTHR30055">
    <property type="entry name" value="HTH-TYPE TRANSCRIPTIONAL REGULATOR RUTR"/>
    <property type="match status" value="1"/>
</dbReference>
<name>A0A1H0C9X8_9ACTN</name>
<evidence type="ECO:0000313" key="6">
    <source>
        <dbReference type="EMBL" id="SDN54652.1"/>
    </source>
</evidence>
<evidence type="ECO:0000256" key="2">
    <source>
        <dbReference type="ARBA" id="ARBA00023125"/>
    </source>
</evidence>
<dbReference type="RefSeq" id="WP_091024971.1">
    <property type="nucleotide sequence ID" value="NZ_BKAE01000006.1"/>
</dbReference>
<dbReference type="EMBL" id="FNIC01000003">
    <property type="protein sequence ID" value="SDN54652.1"/>
    <property type="molecule type" value="Genomic_DNA"/>
</dbReference>
<dbReference type="PRINTS" id="PR00455">
    <property type="entry name" value="HTHTETR"/>
</dbReference>
<keyword evidence="3" id="KW-0804">Transcription</keyword>
<dbReference type="OrthoDB" id="4377220at2"/>
<accession>A0A1H0C9X8</accession>